<gene>
    <name evidence="2" type="ORF">NDU88_003630</name>
</gene>
<accession>A0AAV7LM61</accession>
<dbReference type="Proteomes" id="UP001066276">
    <property type="component" value="Chromosome 11"/>
</dbReference>
<dbReference type="AlphaFoldDB" id="A0AAV7LM61"/>
<reference evidence="2" key="1">
    <citation type="journal article" date="2022" name="bioRxiv">
        <title>Sequencing and chromosome-scale assembly of the giantPleurodeles waltlgenome.</title>
        <authorList>
            <person name="Brown T."/>
            <person name="Elewa A."/>
            <person name="Iarovenko S."/>
            <person name="Subramanian E."/>
            <person name="Araus A.J."/>
            <person name="Petzold A."/>
            <person name="Susuki M."/>
            <person name="Suzuki K.-i.T."/>
            <person name="Hayashi T."/>
            <person name="Toyoda A."/>
            <person name="Oliveira C."/>
            <person name="Osipova E."/>
            <person name="Leigh N.D."/>
            <person name="Simon A."/>
            <person name="Yun M.H."/>
        </authorList>
    </citation>
    <scope>NUCLEOTIDE SEQUENCE</scope>
    <source>
        <strain evidence="2">20211129_DDA</strain>
        <tissue evidence="2">Liver</tissue>
    </source>
</reference>
<organism evidence="2 3">
    <name type="scientific">Pleurodeles waltl</name>
    <name type="common">Iberian ribbed newt</name>
    <dbReference type="NCBI Taxonomy" id="8319"/>
    <lineage>
        <taxon>Eukaryota</taxon>
        <taxon>Metazoa</taxon>
        <taxon>Chordata</taxon>
        <taxon>Craniata</taxon>
        <taxon>Vertebrata</taxon>
        <taxon>Euteleostomi</taxon>
        <taxon>Amphibia</taxon>
        <taxon>Batrachia</taxon>
        <taxon>Caudata</taxon>
        <taxon>Salamandroidea</taxon>
        <taxon>Salamandridae</taxon>
        <taxon>Pleurodelinae</taxon>
        <taxon>Pleurodeles</taxon>
    </lineage>
</organism>
<protein>
    <submittedName>
        <fullName evidence="2">Uncharacterized protein</fullName>
    </submittedName>
</protein>
<keyword evidence="3" id="KW-1185">Reference proteome</keyword>
<sequence length="419" mass="44130">MEYTTIYARQLLLRTAGNLQSLSSHYSTLVGCVFSTVEISHIGVTVFALFIKLWRCQPGHAGFRVLISGPALLTLQHHSPHPQAPFVLPVEHGHRGGADPSAGRAGPGKVACMRSEPGAPLWEEAKRGPRRLTVGGAPIASPPPRNPDRGWSGAKPGGQSADKKVKGARTASEPRNYISTDSTFGARHRDHLGSCPTCTGVQCPVGGGNGAAVSAAQVRLSTRGSPHVLCRAPTATSAPHLLHRGDRTLSVVHKCWFRASALRMGPYGALCELLAATVATILGSLMAVRLRCLPSRWAPLSSHRGQDSQHSSKAPILGLSAQDGNLWRSLSASCGCGGHHVRFPLGGPATAHRPAGPCNGLLPQFCIAPWSSLPLCVGQSPRGGPHYGRMVRVRAGSPQLRGSVSYIASRLATAPPPDH</sequence>
<proteinExistence type="predicted"/>
<evidence type="ECO:0000313" key="3">
    <source>
        <dbReference type="Proteomes" id="UP001066276"/>
    </source>
</evidence>
<name>A0AAV7LM61_PLEWA</name>
<evidence type="ECO:0000256" key="1">
    <source>
        <dbReference type="SAM" id="MobiDB-lite"/>
    </source>
</evidence>
<dbReference type="EMBL" id="JANPWB010000015">
    <property type="protein sequence ID" value="KAJ1090498.1"/>
    <property type="molecule type" value="Genomic_DNA"/>
</dbReference>
<feature type="region of interest" description="Disordered" evidence="1">
    <location>
        <begin position="129"/>
        <end position="181"/>
    </location>
</feature>
<comment type="caution">
    <text evidence="2">The sequence shown here is derived from an EMBL/GenBank/DDBJ whole genome shotgun (WGS) entry which is preliminary data.</text>
</comment>
<evidence type="ECO:0000313" key="2">
    <source>
        <dbReference type="EMBL" id="KAJ1090498.1"/>
    </source>
</evidence>